<sequence>MLLTERDTDQGLLVAVCDTDIVGDTFESGSVSLTVEEEFYADEATTVDEATVVDALSRATIANIVGTRAVEVAIEHGIIDENAVLDLGETQHAQMLRF</sequence>
<dbReference type="InterPro" id="IPR007355">
    <property type="entry name" value="DUF424"/>
</dbReference>
<dbReference type="EMBL" id="JBHTAX010000001">
    <property type="protein sequence ID" value="MFC7190580.1"/>
    <property type="molecule type" value="Genomic_DNA"/>
</dbReference>
<dbReference type="Proteomes" id="UP001596417">
    <property type="component" value="Unassembled WGS sequence"/>
</dbReference>
<accession>A0ABD5YMR9</accession>
<dbReference type="Pfam" id="PF04242">
    <property type="entry name" value="DUF424"/>
    <property type="match status" value="1"/>
</dbReference>
<dbReference type="Gene3D" id="3.30.1860.10">
    <property type="entry name" value="uncharacterized conserved protein from methanopyrus kandleri domain like"/>
    <property type="match status" value="1"/>
</dbReference>
<evidence type="ECO:0000313" key="2">
    <source>
        <dbReference type="Proteomes" id="UP001596417"/>
    </source>
</evidence>
<proteinExistence type="predicted"/>
<comment type="caution">
    <text evidence="1">The sequence shown here is derived from an EMBL/GenBank/DDBJ whole genome shotgun (WGS) entry which is preliminary data.</text>
</comment>
<evidence type="ECO:0000313" key="1">
    <source>
        <dbReference type="EMBL" id="MFC7190580.1"/>
    </source>
</evidence>
<name>A0ABD5YMR9_9EURY</name>
<dbReference type="RefSeq" id="WP_248907586.1">
    <property type="nucleotide sequence ID" value="NZ_CP109979.1"/>
</dbReference>
<gene>
    <name evidence="1" type="ORF">ACFQL7_12505</name>
</gene>
<dbReference type="AlphaFoldDB" id="A0ABD5YMR9"/>
<protein>
    <submittedName>
        <fullName evidence="1">DUF424 domain-containing protein</fullName>
    </submittedName>
</protein>
<keyword evidence="2" id="KW-1185">Reference proteome</keyword>
<reference evidence="1 2" key="1">
    <citation type="journal article" date="2019" name="Int. J. Syst. Evol. Microbiol.">
        <title>The Global Catalogue of Microorganisms (GCM) 10K type strain sequencing project: providing services to taxonomists for standard genome sequencing and annotation.</title>
        <authorList>
            <consortium name="The Broad Institute Genomics Platform"/>
            <consortium name="The Broad Institute Genome Sequencing Center for Infectious Disease"/>
            <person name="Wu L."/>
            <person name="Ma J."/>
        </authorList>
    </citation>
    <scope>NUCLEOTIDE SEQUENCE [LARGE SCALE GENOMIC DNA]</scope>
    <source>
        <strain evidence="1 2">RDMS1</strain>
    </source>
</reference>
<organism evidence="1 2">
    <name type="scientific">Halocatena marina</name>
    <dbReference type="NCBI Taxonomy" id="2934937"/>
    <lineage>
        <taxon>Archaea</taxon>
        <taxon>Methanobacteriati</taxon>
        <taxon>Methanobacteriota</taxon>
        <taxon>Stenosarchaea group</taxon>
        <taxon>Halobacteria</taxon>
        <taxon>Halobacteriales</taxon>
        <taxon>Natronomonadaceae</taxon>
        <taxon>Halocatena</taxon>
    </lineage>
</organism>
<dbReference type="GeneID" id="76200210"/>